<organism evidence="1">
    <name type="scientific">Cyanothece sp. (strain PCC 7425 / ATCC 29141)</name>
    <dbReference type="NCBI Taxonomy" id="395961"/>
    <lineage>
        <taxon>Bacteria</taxon>
        <taxon>Bacillati</taxon>
        <taxon>Cyanobacteriota</taxon>
        <taxon>Cyanophyceae</taxon>
        <taxon>Gomontiellales</taxon>
        <taxon>Cyanothecaceae</taxon>
        <taxon>Cyanothece</taxon>
    </lineage>
</organism>
<dbReference type="eggNOG" id="COG0615">
    <property type="taxonomic scope" value="Bacteria"/>
</dbReference>
<accession>B8HT10</accession>
<dbReference type="SUPFAM" id="SSF52540">
    <property type="entry name" value="P-loop containing nucleoside triphosphate hydrolases"/>
    <property type="match status" value="1"/>
</dbReference>
<dbReference type="KEGG" id="cyn:Cyan7425_0415"/>
<dbReference type="OrthoDB" id="536969at2"/>
<sequence>MEEIPRFIVGLPRAGSTWLCRTLNCHQDIFAFGETMYWGKRYTYPNSLGQYNYASLRKVFNNLTSIDYETTVGIQGYGNSQYLNRDRIVEILTTVLTNIDLPTAPGTFFNDFCSLMAEAEQKKFWIEKTPHHIHYYDRILNFLSNAHFIVLLREPYSFILSYKHQKGHKNTVESRKRFKDRYHPIGCALVWKRTCNKAHQLLKKHPENCLIVDYSELFSDTDNVLRKILSFLHISSDNLIADGDPLFSSFDSGKKPKLQARDIFWMNLIAGPEIRRMGYKIEIKKFNIVDIIDIIRSFLDIPLWIFRLIKDTRTICGKTTFKYLFRYIS</sequence>
<dbReference type="InterPro" id="IPR027417">
    <property type="entry name" value="P-loop_NTPase"/>
</dbReference>
<protein>
    <recommendedName>
        <fullName evidence="2">Sulfotransferase</fullName>
    </recommendedName>
</protein>
<dbReference type="AlphaFoldDB" id="B8HT10"/>
<gene>
    <name evidence="1" type="ordered locus">Cyan7425_0415</name>
</gene>
<proteinExistence type="predicted"/>
<name>B8HT10_CYAP4</name>
<dbReference type="HOGENOM" id="CLU_843905_0_0_3"/>
<evidence type="ECO:0008006" key="2">
    <source>
        <dbReference type="Google" id="ProtNLM"/>
    </source>
</evidence>
<dbReference type="EMBL" id="CP001344">
    <property type="protein sequence ID" value="ACL42807.1"/>
    <property type="molecule type" value="Genomic_DNA"/>
</dbReference>
<evidence type="ECO:0000313" key="1">
    <source>
        <dbReference type="EMBL" id="ACL42807.1"/>
    </source>
</evidence>
<reference evidence="1" key="1">
    <citation type="submission" date="2009-01" db="EMBL/GenBank/DDBJ databases">
        <title>Complete sequence of chromosome Cyanothece sp. PCC 7425.</title>
        <authorList>
            <consortium name="US DOE Joint Genome Institute"/>
            <person name="Lucas S."/>
            <person name="Copeland A."/>
            <person name="Lapidus A."/>
            <person name="Glavina del Rio T."/>
            <person name="Dalin E."/>
            <person name="Tice H."/>
            <person name="Bruce D."/>
            <person name="Goodwin L."/>
            <person name="Pitluck S."/>
            <person name="Sims D."/>
            <person name="Meineke L."/>
            <person name="Brettin T."/>
            <person name="Detter J.C."/>
            <person name="Han C."/>
            <person name="Larimer F."/>
            <person name="Land M."/>
            <person name="Hauser L."/>
            <person name="Kyrpides N."/>
            <person name="Ovchinnikova G."/>
            <person name="Liberton M."/>
            <person name="Stoeckel J."/>
            <person name="Banerjee A."/>
            <person name="Singh A."/>
            <person name="Page L."/>
            <person name="Sato H."/>
            <person name="Zhao L."/>
            <person name="Sherman L."/>
            <person name="Pakrasi H."/>
            <person name="Richardson P."/>
        </authorList>
    </citation>
    <scope>NUCLEOTIDE SEQUENCE</scope>
    <source>
        <strain evidence="1">PCC 7425</strain>
    </source>
</reference>
<dbReference type="Pfam" id="PF13469">
    <property type="entry name" value="Sulfotransfer_3"/>
    <property type="match status" value="1"/>
</dbReference>
<dbReference type="Gene3D" id="3.40.50.300">
    <property type="entry name" value="P-loop containing nucleotide triphosphate hydrolases"/>
    <property type="match status" value="1"/>
</dbReference>
<dbReference type="STRING" id="395961.Cyan7425_0415"/>